<dbReference type="RefSeq" id="WP_204538071.1">
    <property type="nucleotide sequence ID" value="NZ_JAFBFI010000002.1"/>
</dbReference>
<dbReference type="Gene3D" id="3.90.1560.10">
    <property type="entry name" value="ComB-like"/>
    <property type="match status" value="1"/>
</dbReference>
<evidence type="ECO:0000256" key="4">
    <source>
        <dbReference type="ARBA" id="ARBA00021948"/>
    </source>
</evidence>
<accession>A0ABS2QEZ3</accession>
<name>A0ABS2QEZ3_9BACI</name>
<evidence type="ECO:0000256" key="5">
    <source>
        <dbReference type="ARBA" id="ARBA00022801"/>
    </source>
</evidence>
<proteinExistence type="inferred from homology"/>
<dbReference type="GO" id="GO:0050532">
    <property type="term" value="F:2-phosphosulfolactate phosphatase activity"/>
    <property type="evidence" value="ECO:0007669"/>
    <property type="project" value="UniProtKB-EC"/>
</dbReference>
<sequence length="231" mass="25380">MGIHIFQGHEPSLKSSYINVVIDVIRAFTVTHHAFIQGAAGILLAGSEEEAFRLKQKNPDFLLAGEAGGLPIAGFDLDNSPANVFNFDLKNKFLIQKTTNGVTATLNSLDAQYVFVTGFSNAKTTAEFIKNKLMDPNSDQLVNIIASHPEGDDDLACAEYIAGILQGQCSCSAEEAAERIKHSHAAQKFFDESNPQFNKEDMGFCMKELAEGFVMKVNYNDRIPMIERVNV</sequence>
<gene>
    <name evidence="8" type="ORF">JOC77_000508</name>
</gene>
<reference evidence="8 9" key="1">
    <citation type="submission" date="2021-01" db="EMBL/GenBank/DDBJ databases">
        <title>Genomic Encyclopedia of Type Strains, Phase IV (KMG-IV): sequencing the most valuable type-strain genomes for metagenomic binning, comparative biology and taxonomic classification.</title>
        <authorList>
            <person name="Goeker M."/>
        </authorList>
    </citation>
    <scope>NUCLEOTIDE SEQUENCE [LARGE SCALE GENOMIC DNA]</scope>
    <source>
        <strain evidence="8 9">DSM 105482</strain>
    </source>
</reference>
<dbReference type="InterPro" id="IPR036702">
    <property type="entry name" value="ComB-like_sf"/>
</dbReference>
<dbReference type="PANTHER" id="PTHR37311">
    <property type="entry name" value="2-PHOSPHOSULFOLACTATE PHOSPHATASE-RELATED"/>
    <property type="match status" value="1"/>
</dbReference>
<evidence type="ECO:0000256" key="6">
    <source>
        <dbReference type="ARBA" id="ARBA00022842"/>
    </source>
</evidence>
<dbReference type="Proteomes" id="UP000823486">
    <property type="component" value="Unassembled WGS sequence"/>
</dbReference>
<dbReference type="PANTHER" id="PTHR37311:SF1">
    <property type="entry name" value="2-PHOSPHOSULFOLACTATE PHOSPHATASE-RELATED"/>
    <property type="match status" value="1"/>
</dbReference>
<dbReference type="SUPFAM" id="SSF142823">
    <property type="entry name" value="ComB-like"/>
    <property type="match status" value="1"/>
</dbReference>
<evidence type="ECO:0000256" key="7">
    <source>
        <dbReference type="ARBA" id="ARBA00033711"/>
    </source>
</evidence>
<comment type="similarity">
    <text evidence="2">Belongs to the ComB family.</text>
</comment>
<dbReference type="EC" id="3.1.3.71" evidence="3"/>
<evidence type="ECO:0000313" key="8">
    <source>
        <dbReference type="EMBL" id="MBM7691103.1"/>
    </source>
</evidence>
<dbReference type="EMBL" id="JAFBFI010000002">
    <property type="protein sequence ID" value="MBM7691103.1"/>
    <property type="molecule type" value="Genomic_DNA"/>
</dbReference>
<evidence type="ECO:0000313" key="9">
    <source>
        <dbReference type="Proteomes" id="UP000823486"/>
    </source>
</evidence>
<evidence type="ECO:0000256" key="3">
    <source>
        <dbReference type="ARBA" id="ARBA00012953"/>
    </source>
</evidence>
<protein>
    <recommendedName>
        <fullName evidence="4">Probable 2-phosphosulfolactate phosphatase</fullName>
        <ecNumber evidence="3">3.1.3.71</ecNumber>
    </recommendedName>
</protein>
<comment type="cofactor">
    <cofactor evidence="1">
        <name>Mg(2+)</name>
        <dbReference type="ChEBI" id="CHEBI:18420"/>
    </cofactor>
</comment>
<comment type="caution">
    <text evidence="8">The sequence shown here is derived from an EMBL/GenBank/DDBJ whole genome shotgun (WGS) entry which is preliminary data.</text>
</comment>
<evidence type="ECO:0000256" key="2">
    <source>
        <dbReference type="ARBA" id="ARBA00009997"/>
    </source>
</evidence>
<keyword evidence="9" id="KW-1185">Reference proteome</keyword>
<keyword evidence="5 8" id="KW-0378">Hydrolase</keyword>
<evidence type="ECO:0000256" key="1">
    <source>
        <dbReference type="ARBA" id="ARBA00001946"/>
    </source>
</evidence>
<organism evidence="8 9">
    <name type="scientific">Peribacillus deserti</name>
    <dbReference type="NCBI Taxonomy" id="673318"/>
    <lineage>
        <taxon>Bacteria</taxon>
        <taxon>Bacillati</taxon>
        <taxon>Bacillota</taxon>
        <taxon>Bacilli</taxon>
        <taxon>Bacillales</taxon>
        <taxon>Bacillaceae</taxon>
        <taxon>Peribacillus</taxon>
    </lineage>
</organism>
<dbReference type="InterPro" id="IPR005238">
    <property type="entry name" value="ComB-like"/>
</dbReference>
<dbReference type="Pfam" id="PF04029">
    <property type="entry name" value="2-ph_phosp"/>
    <property type="match status" value="1"/>
</dbReference>
<comment type="catalytic activity">
    <reaction evidence="7">
        <text>(2R)-O-phospho-3-sulfolactate + H2O = (2R)-3-sulfolactate + phosphate</text>
        <dbReference type="Rhea" id="RHEA:23416"/>
        <dbReference type="ChEBI" id="CHEBI:15377"/>
        <dbReference type="ChEBI" id="CHEBI:15597"/>
        <dbReference type="ChEBI" id="CHEBI:43474"/>
        <dbReference type="ChEBI" id="CHEBI:58738"/>
        <dbReference type="EC" id="3.1.3.71"/>
    </reaction>
</comment>
<keyword evidence="6" id="KW-0460">Magnesium</keyword>